<feature type="domain" description="HTH merR-type" evidence="2">
    <location>
        <begin position="1"/>
        <end position="68"/>
    </location>
</feature>
<evidence type="ECO:0000256" key="1">
    <source>
        <dbReference type="ARBA" id="ARBA00023125"/>
    </source>
</evidence>
<keyword evidence="1 3" id="KW-0238">DNA-binding</keyword>
<dbReference type="InterPro" id="IPR047057">
    <property type="entry name" value="MerR_fam"/>
</dbReference>
<evidence type="ECO:0000259" key="2">
    <source>
        <dbReference type="PROSITE" id="PS50937"/>
    </source>
</evidence>
<dbReference type="SUPFAM" id="SSF46955">
    <property type="entry name" value="Putative DNA-binding domain"/>
    <property type="match status" value="1"/>
</dbReference>
<dbReference type="Proteomes" id="UP000530928">
    <property type="component" value="Unassembled WGS sequence"/>
</dbReference>
<sequence length="214" mass="23585">MAELSAATGVPVPTIKYYVREGLVPAGRPTGRNQADYDDGHVRRLKLVRSLSEYGGLSIAVMRDLMQRLDNPEEHDFDLLGAAQKTITEHREASPGTDRDQAEQELAELVARRGWRWEPHHPATRTAIGILASLHEVGRDDMVEVLDSYAAAAELIAETDIRLLGDDLTDRERAVEIVVIGTAVGDTLIAALRRIAQATLARRTYPAERAGQSR</sequence>
<organism evidence="3 4">
    <name type="scientific">Nonomuraea soli</name>
    <dbReference type="NCBI Taxonomy" id="1032476"/>
    <lineage>
        <taxon>Bacteria</taxon>
        <taxon>Bacillati</taxon>
        <taxon>Actinomycetota</taxon>
        <taxon>Actinomycetes</taxon>
        <taxon>Streptosporangiales</taxon>
        <taxon>Streptosporangiaceae</taxon>
        <taxon>Nonomuraea</taxon>
    </lineage>
</organism>
<dbReference type="GO" id="GO:0003677">
    <property type="term" value="F:DNA binding"/>
    <property type="evidence" value="ECO:0007669"/>
    <property type="project" value="UniProtKB-KW"/>
</dbReference>
<dbReference type="AlphaFoldDB" id="A0A7W0HNI0"/>
<dbReference type="RefSeq" id="WP_181608506.1">
    <property type="nucleotide sequence ID" value="NZ_BAABAM010000001.1"/>
</dbReference>
<dbReference type="PANTHER" id="PTHR30204">
    <property type="entry name" value="REDOX-CYCLING DRUG-SENSING TRANSCRIPTIONAL ACTIVATOR SOXR"/>
    <property type="match status" value="1"/>
</dbReference>
<dbReference type="SMART" id="SM00422">
    <property type="entry name" value="HTH_MERR"/>
    <property type="match status" value="1"/>
</dbReference>
<dbReference type="Gene3D" id="1.10.1660.10">
    <property type="match status" value="1"/>
</dbReference>
<dbReference type="GO" id="GO:0003700">
    <property type="term" value="F:DNA-binding transcription factor activity"/>
    <property type="evidence" value="ECO:0007669"/>
    <property type="project" value="InterPro"/>
</dbReference>
<dbReference type="PROSITE" id="PS50937">
    <property type="entry name" value="HTH_MERR_2"/>
    <property type="match status" value="1"/>
</dbReference>
<evidence type="ECO:0000313" key="3">
    <source>
        <dbReference type="EMBL" id="MBA2889747.1"/>
    </source>
</evidence>
<comment type="caution">
    <text evidence="3">The sequence shown here is derived from an EMBL/GenBank/DDBJ whole genome shotgun (WGS) entry which is preliminary data.</text>
</comment>
<dbReference type="PANTHER" id="PTHR30204:SF98">
    <property type="entry name" value="HTH-TYPE TRANSCRIPTIONAL REGULATOR ADHR"/>
    <property type="match status" value="1"/>
</dbReference>
<name>A0A7W0HNI0_9ACTN</name>
<gene>
    <name evidence="3" type="ORF">HNR30_001082</name>
</gene>
<dbReference type="InterPro" id="IPR009061">
    <property type="entry name" value="DNA-bd_dom_put_sf"/>
</dbReference>
<dbReference type="InterPro" id="IPR000551">
    <property type="entry name" value="MerR-type_HTH_dom"/>
</dbReference>
<protein>
    <submittedName>
        <fullName evidence="3">DNA-binding transcriptional MerR regulator</fullName>
    </submittedName>
</protein>
<keyword evidence="4" id="KW-1185">Reference proteome</keyword>
<evidence type="ECO:0000313" key="4">
    <source>
        <dbReference type="Proteomes" id="UP000530928"/>
    </source>
</evidence>
<proteinExistence type="predicted"/>
<dbReference type="Pfam" id="PF13411">
    <property type="entry name" value="MerR_1"/>
    <property type="match status" value="1"/>
</dbReference>
<accession>A0A7W0HNI0</accession>
<dbReference type="EMBL" id="JACDUR010000001">
    <property type="protein sequence ID" value="MBA2889747.1"/>
    <property type="molecule type" value="Genomic_DNA"/>
</dbReference>
<reference evidence="3 4" key="1">
    <citation type="submission" date="2020-07" db="EMBL/GenBank/DDBJ databases">
        <title>Genomic Encyclopedia of Type Strains, Phase IV (KMG-IV): sequencing the most valuable type-strain genomes for metagenomic binning, comparative biology and taxonomic classification.</title>
        <authorList>
            <person name="Goeker M."/>
        </authorList>
    </citation>
    <scope>NUCLEOTIDE SEQUENCE [LARGE SCALE GENOMIC DNA]</scope>
    <source>
        <strain evidence="3 4">DSM 45533</strain>
    </source>
</reference>